<dbReference type="Proteomes" id="UP001221142">
    <property type="component" value="Unassembled WGS sequence"/>
</dbReference>
<proteinExistence type="predicted"/>
<feature type="region of interest" description="Disordered" evidence="1">
    <location>
        <begin position="158"/>
        <end position="177"/>
    </location>
</feature>
<dbReference type="AlphaFoldDB" id="A0AAD7FL42"/>
<dbReference type="EMBL" id="JARKIF010000012">
    <property type="protein sequence ID" value="KAJ7626007.1"/>
    <property type="molecule type" value="Genomic_DNA"/>
</dbReference>
<name>A0AAD7FL42_9AGAR</name>
<organism evidence="2 3">
    <name type="scientific">Roridomyces roridus</name>
    <dbReference type="NCBI Taxonomy" id="1738132"/>
    <lineage>
        <taxon>Eukaryota</taxon>
        <taxon>Fungi</taxon>
        <taxon>Dikarya</taxon>
        <taxon>Basidiomycota</taxon>
        <taxon>Agaricomycotina</taxon>
        <taxon>Agaricomycetes</taxon>
        <taxon>Agaricomycetidae</taxon>
        <taxon>Agaricales</taxon>
        <taxon>Marasmiineae</taxon>
        <taxon>Mycenaceae</taxon>
        <taxon>Roridomyces</taxon>
    </lineage>
</organism>
<evidence type="ECO:0000313" key="2">
    <source>
        <dbReference type="EMBL" id="KAJ7626007.1"/>
    </source>
</evidence>
<comment type="caution">
    <text evidence="2">The sequence shown here is derived from an EMBL/GenBank/DDBJ whole genome shotgun (WGS) entry which is preliminary data.</text>
</comment>
<keyword evidence="3" id="KW-1185">Reference proteome</keyword>
<sequence>MPVPAVEKPTHPTANAKEKEVVVVEGKTERQLILYRPLTRPILVDPIRGERPWCRVAHSPTMALFRCKVPCFHGLPCCDNCLRVVHEEAPFHAIQVWVENRWQDTTLHDAGYIHQLGHNGAPCLYPDLLLTARRVSLPDGEHVIVCRGCLCDVAAEENEEDELDSEEGGEGGENVDA</sequence>
<evidence type="ECO:0000313" key="3">
    <source>
        <dbReference type="Proteomes" id="UP001221142"/>
    </source>
</evidence>
<protein>
    <submittedName>
        <fullName evidence="2">Uncharacterized protein</fullName>
    </submittedName>
</protein>
<evidence type="ECO:0000256" key="1">
    <source>
        <dbReference type="SAM" id="MobiDB-lite"/>
    </source>
</evidence>
<gene>
    <name evidence="2" type="ORF">FB45DRAFT_1030325</name>
</gene>
<reference evidence="2" key="1">
    <citation type="submission" date="2023-03" db="EMBL/GenBank/DDBJ databases">
        <title>Massive genome expansion in bonnet fungi (Mycena s.s.) driven by repeated elements and novel gene families across ecological guilds.</title>
        <authorList>
            <consortium name="Lawrence Berkeley National Laboratory"/>
            <person name="Harder C.B."/>
            <person name="Miyauchi S."/>
            <person name="Viragh M."/>
            <person name="Kuo A."/>
            <person name="Thoen E."/>
            <person name="Andreopoulos B."/>
            <person name="Lu D."/>
            <person name="Skrede I."/>
            <person name="Drula E."/>
            <person name="Henrissat B."/>
            <person name="Morin E."/>
            <person name="Kohler A."/>
            <person name="Barry K."/>
            <person name="LaButti K."/>
            <person name="Morin E."/>
            <person name="Salamov A."/>
            <person name="Lipzen A."/>
            <person name="Mereny Z."/>
            <person name="Hegedus B."/>
            <person name="Baldrian P."/>
            <person name="Stursova M."/>
            <person name="Weitz H."/>
            <person name="Taylor A."/>
            <person name="Grigoriev I.V."/>
            <person name="Nagy L.G."/>
            <person name="Martin F."/>
            <person name="Kauserud H."/>
        </authorList>
    </citation>
    <scope>NUCLEOTIDE SEQUENCE</scope>
    <source>
        <strain evidence="2">9284</strain>
    </source>
</reference>
<accession>A0AAD7FL42</accession>